<accession>A0A7U7J0A4</accession>
<dbReference type="Proteomes" id="UP000237218">
    <property type="component" value="Unassembled WGS sequence"/>
</dbReference>
<sequence>MRGTILNYDIRNGEGIISGNDEKRYSFKGASFGSEGAFLKNGAVVDFDVQGDEALSIFIVPGSGQTPAGNLFEEVGGKSKTAAGILALFLGGLGIHKFYLGYTRAGLIMLLVSVLGCILVLPPVIIGLIAFIEGVIYLTKSDEDFYRIYVQNRKEWF</sequence>
<proteinExistence type="predicted"/>
<comment type="caution">
    <text evidence="7">The sequence shown here is derived from an EMBL/GenBank/DDBJ whole genome shotgun (WGS) entry which is preliminary data.</text>
</comment>
<keyword evidence="4 5" id="KW-0472">Membrane</keyword>
<feature type="transmembrane region" description="Helical" evidence="5">
    <location>
        <begin position="107"/>
        <end position="132"/>
    </location>
</feature>
<keyword evidence="2 5" id="KW-0812">Transmembrane</keyword>
<reference evidence="7 9" key="2">
    <citation type="journal article" date="2014" name="PLoS ONE">
        <title>Evolution of mitochondria reconstructed from the energy metabolism of living bacteria.</title>
        <authorList>
            <person name="Degli Esposti M."/>
            <person name="Chouaia B."/>
            <person name="Comandatore F."/>
            <person name="Crotti E."/>
            <person name="Sassera D."/>
            <person name="Lievens P.M."/>
            <person name="Daffonchio D."/>
            <person name="Bandi C."/>
        </authorList>
    </citation>
    <scope>NUCLEOTIDE SEQUENCE [LARGE SCALE GENOMIC DNA]</scope>
    <source>
        <strain evidence="7">AM168</strain>
        <strain evidence="9">AM169</strain>
    </source>
</reference>
<feature type="domain" description="TM2" evidence="6">
    <location>
        <begin position="77"/>
        <end position="120"/>
    </location>
</feature>
<dbReference type="GO" id="GO:0016020">
    <property type="term" value="C:membrane"/>
    <property type="evidence" value="ECO:0007669"/>
    <property type="project" value="UniProtKB-SubCell"/>
</dbReference>
<comment type="subcellular location">
    <subcellularLocation>
        <location evidence="1">Membrane</location>
        <topology evidence="1">Multi-pass membrane protein</topology>
    </subcellularLocation>
</comment>
<evidence type="ECO:0000256" key="5">
    <source>
        <dbReference type="SAM" id="Phobius"/>
    </source>
</evidence>
<gene>
    <name evidence="8" type="ORF">ASQ42_02695</name>
    <name evidence="7" type="ORF">SACS_0386</name>
</gene>
<dbReference type="AlphaFoldDB" id="A0A7U7J0A4"/>
<dbReference type="EMBL" id="CBLY010000002">
    <property type="protein sequence ID" value="CDG33124.1"/>
    <property type="molecule type" value="Genomic_DNA"/>
</dbReference>
<reference evidence="7 9" key="1">
    <citation type="journal article" date="2014" name="Genome Biol. Evol.">
        <title>Acetic acid bacteria genomes reveal functional traits for adaptation to life in insect guts.</title>
        <authorList>
            <person name="Chouaia B."/>
            <person name="Gaiarsa S."/>
            <person name="Crotti E."/>
            <person name="Comandatore F."/>
            <person name="Degli Esposti M."/>
            <person name="Ricci I."/>
            <person name="Alma A."/>
            <person name="Favia G."/>
            <person name="Bandi C."/>
            <person name="Daffonchio D."/>
        </authorList>
    </citation>
    <scope>NUCLEOTIDE SEQUENCE [LARGE SCALE GENOMIC DNA]</scope>
    <source>
        <strain evidence="7">AM168</strain>
        <strain evidence="9">AM169</strain>
    </source>
</reference>
<dbReference type="InterPro" id="IPR007829">
    <property type="entry name" value="TM2"/>
</dbReference>
<evidence type="ECO:0000313" key="7">
    <source>
        <dbReference type="EMBL" id="CDG33124.1"/>
    </source>
</evidence>
<organism evidence="7 9">
    <name type="scientific">Parasaccharibacter apium</name>
    <dbReference type="NCBI Taxonomy" id="1510841"/>
    <lineage>
        <taxon>Bacteria</taxon>
        <taxon>Pseudomonadati</taxon>
        <taxon>Pseudomonadota</taxon>
        <taxon>Alphaproteobacteria</taxon>
        <taxon>Acetobacterales</taxon>
        <taxon>Acetobacteraceae</taxon>
        <taxon>Parasaccharibacter</taxon>
    </lineage>
</organism>
<name>A0A7U7J0A4_9PROT</name>
<reference evidence="8 10" key="3">
    <citation type="submission" date="2018-02" db="EMBL/GenBank/DDBJ databases">
        <title>Draft genome sequences of four Parasaccharibacter apium strains isolated from honey bees.</title>
        <authorList>
            <person name="Corby-Harris V.L."/>
            <person name="Anderson K.E."/>
        </authorList>
    </citation>
    <scope>NUCLEOTIDE SEQUENCE [LARGE SCALE GENOMIC DNA]</scope>
    <source>
        <strain evidence="8 10">B8</strain>
    </source>
</reference>
<evidence type="ECO:0000256" key="4">
    <source>
        <dbReference type="ARBA" id="ARBA00023136"/>
    </source>
</evidence>
<evidence type="ECO:0000256" key="1">
    <source>
        <dbReference type="ARBA" id="ARBA00004141"/>
    </source>
</evidence>
<evidence type="ECO:0000313" key="8">
    <source>
        <dbReference type="EMBL" id="POS63958.1"/>
    </source>
</evidence>
<evidence type="ECO:0000313" key="9">
    <source>
        <dbReference type="Proteomes" id="UP000027590"/>
    </source>
</evidence>
<feature type="transmembrane region" description="Helical" evidence="5">
    <location>
        <begin position="81"/>
        <end position="100"/>
    </location>
</feature>
<dbReference type="OrthoDB" id="2004788at2"/>
<evidence type="ECO:0000256" key="2">
    <source>
        <dbReference type="ARBA" id="ARBA00022692"/>
    </source>
</evidence>
<protein>
    <submittedName>
        <fullName evidence="8">TM2 domain-containing protein</fullName>
    </submittedName>
</protein>
<dbReference type="EMBL" id="LMYI01000004">
    <property type="protein sequence ID" value="POS63958.1"/>
    <property type="molecule type" value="Genomic_DNA"/>
</dbReference>
<dbReference type="Proteomes" id="UP000027590">
    <property type="component" value="Unassembled WGS sequence"/>
</dbReference>
<dbReference type="Pfam" id="PF05154">
    <property type="entry name" value="TM2"/>
    <property type="match status" value="1"/>
</dbReference>
<evidence type="ECO:0000259" key="6">
    <source>
        <dbReference type="Pfam" id="PF05154"/>
    </source>
</evidence>
<keyword evidence="10" id="KW-1185">Reference proteome</keyword>
<evidence type="ECO:0000313" key="10">
    <source>
        <dbReference type="Proteomes" id="UP000237218"/>
    </source>
</evidence>
<evidence type="ECO:0000256" key="3">
    <source>
        <dbReference type="ARBA" id="ARBA00022989"/>
    </source>
</evidence>
<dbReference type="RefSeq" id="WP_043558287.1">
    <property type="nucleotide sequence ID" value="NZ_CBLY010000002.1"/>
</dbReference>
<keyword evidence="3 5" id="KW-1133">Transmembrane helix</keyword>